<dbReference type="InterPro" id="IPR036812">
    <property type="entry name" value="NAD(P)_OxRdtase_dom_sf"/>
</dbReference>
<evidence type="ECO:0000256" key="3">
    <source>
        <dbReference type="ARBA" id="ARBA00023002"/>
    </source>
</evidence>
<dbReference type="Gene3D" id="3.20.20.100">
    <property type="entry name" value="NADP-dependent oxidoreductase domain"/>
    <property type="match status" value="1"/>
</dbReference>
<dbReference type="InterPro" id="IPR023210">
    <property type="entry name" value="NADP_OxRdtase_dom"/>
</dbReference>
<comment type="caution">
    <text evidence="5">The sequence shown here is derived from an EMBL/GenBank/DDBJ whole genome shotgun (WGS) entry which is preliminary data.</text>
</comment>
<organism evidence="5 6">
    <name type="scientific">Leifsonella bigeumensis</name>
    <dbReference type="NCBI Taxonomy" id="433643"/>
    <lineage>
        <taxon>Bacteria</taxon>
        <taxon>Bacillati</taxon>
        <taxon>Actinomycetota</taxon>
        <taxon>Actinomycetes</taxon>
        <taxon>Micrococcales</taxon>
        <taxon>Microbacteriaceae</taxon>
        <taxon>Leifsonella</taxon>
    </lineage>
</organism>
<dbReference type="PANTHER" id="PTHR43827:SF3">
    <property type="entry name" value="NADP-DEPENDENT OXIDOREDUCTASE DOMAIN-CONTAINING PROTEIN"/>
    <property type="match status" value="1"/>
</dbReference>
<dbReference type="PRINTS" id="PR00069">
    <property type="entry name" value="ALDKETRDTASE"/>
</dbReference>
<dbReference type="EMBL" id="BAABAE010000003">
    <property type="protein sequence ID" value="GAA3742992.1"/>
    <property type="molecule type" value="Genomic_DNA"/>
</dbReference>
<dbReference type="InterPro" id="IPR020471">
    <property type="entry name" value="AKR"/>
</dbReference>
<gene>
    <name evidence="5" type="ORF">GCM10022239_18070</name>
</gene>
<keyword evidence="6" id="KW-1185">Reference proteome</keyword>
<dbReference type="PROSITE" id="PS00062">
    <property type="entry name" value="ALDOKETO_REDUCTASE_2"/>
    <property type="match status" value="1"/>
</dbReference>
<dbReference type="CDD" id="cd19132">
    <property type="entry name" value="AKR_AKR5D1_E1"/>
    <property type="match status" value="1"/>
</dbReference>
<dbReference type="PROSITE" id="PS00063">
    <property type="entry name" value="ALDOKETO_REDUCTASE_3"/>
    <property type="match status" value="1"/>
</dbReference>
<evidence type="ECO:0000256" key="2">
    <source>
        <dbReference type="ARBA" id="ARBA00022857"/>
    </source>
</evidence>
<keyword evidence="2" id="KW-0521">NADP</keyword>
<evidence type="ECO:0000313" key="5">
    <source>
        <dbReference type="EMBL" id="GAA3742992.1"/>
    </source>
</evidence>
<accession>A0ABP7FP70</accession>
<protein>
    <submittedName>
        <fullName evidence="5">Aldo/keto reductase</fullName>
    </submittedName>
</protein>
<name>A0ABP7FP70_9MICO</name>
<dbReference type="Pfam" id="PF00248">
    <property type="entry name" value="Aldo_ket_red"/>
    <property type="match status" value="1"/>
</dbReference>
<keyword evidence="3" id="KW-0560">Oxidoreductase</keyword>
<comment type="similarity">
    <text evidence="1">Belongs to the aldo/keto reductase family.</text>
</comment>
<dbReference type="SUPFAM" id="SSF51430">
    <property type="entry name" value="NAD(P)-linked oxidoreductase"/>
    <property type="match status" value="1"/>
</dbReference>
<dbReference type="PROSITE" id="PS00798">
    <property type="entry name" value="ALDOKETO_REDUCTASE_1"/>
    <property type="match status" value="1"/>
</dbReference>
<proteinExistence type="inferred from homology"/>
<evidence type="ECO:0000313" key="6">
    <source>
        <dbReference type="Proteomes" id="UP001501004"/>
    </source>
</evidence>
<reference evidence="6" key="1">
    <citation type="journal article" date="2019" name="Int. J. Syst. Evol. Microbiol.">
        <title>The Global Catalogue of Microorganisms (GCM) 10K type strain sequencing project: providing services to taxonomists for standard genome sequencing and annotation.</title>
        <authorList>
            <consortium name="The Broad Institute Genomics Platform"/>
            <consortium name="The Broad Institute Genome Sequencing Center for Infectious Disease"/>
            <person name="Wu L."/>
            <person name="Ma J."/>
        </authorList>
    </citation>
    <scope>NUCLEOTIDE SEQUENCE [LARGE SCALE GENOMIC DNA]</scope>
    <source>
        <strain evidence="6">JCM 16949</strain>
    </source>
</reference>
<evidence type="ECO:0000259" key="4">
    <source>
        <dbReference type="Pfam" id="PF00248"/>
    </source>
</evidence>
<sequence length="276" mass="30426">MTTPLVTLNDGNTLPAIGFGTYKLRGDDGADAVLTAIEAGYRLLDTALNYENEAEVGEAVRRSGIPREDVRITTKLPGRFHGYEEALAGFEESRANLGVDYVDLFLIHWPLPRVGKYLDTWRAMIRLREDGLVRSIGVSNFTQKHLTLIIEESGVVPAVNQIELHPHFPQAAMRAFHAEHGIQTQSWTPLARQRSVLDDPVVTAVADAHNVTPAQAVLRWHVQLGSTPLPKSAHAARQAENLDVFDFGLTDEEVASISSLESGRLWGGDPDTNEEF</sequence>
<dbReference type="RefSeq" id="WP_344755883.1">
    <property type="nucleotide sequence ID" value="NZ_BAABAE010000003.1"/>
</dbReference>
<dbReference type="InterPro" id="IPR018170">
    <property type="entry name" value="Aldo/ket_reductase_CS"/>
</dbReference>
<feature type="domain" description="NADP-dependent oxidoreductase" evidence="4">
    <location>
        <begin position="17"/>
        <end position="260"/>
    </location>
</feature>
<evidence type="ECO:0000256" key="1">
    <source>
        <dbReference type="ARBA" id="ARBA00007905"/>
    </source>
</evidence>
<dbReference type="PANTHER" id="PTHR43827">
    <property type="entry name" value="2,5-DIKETO-D-GLUCONIC ACID REDUCTASE"/>
    <property type="match status" value="1"/>
</dbReference>
<dbReference type="PIRSF" id="PIRSF000097">
    <property type="entry name" value="AKR"/>
    <property type="match status" value="1"/>
</dbReference>
<dbReference type="Proteomes" id="UP001501004">
    <property type="component" value="Unassembled WGS sequence"/>
</dbReference>